<dbReference type="EMBL" id="GBRH01198989">
    <property type="protein sequence ID" value="JAD98906.1"/>
    <property type="molecule type" value="Transcribed_RNA"/>
</dbReference>
<accession>A0A0A9EFP6</accession>
<sequence>MIKSYDLELLDSLSLCDLPRQFWC</sequence>
<proteinExistence type="predicted"/>
<reference evidence="1" key="2">
    <citation type="journal article" date="2015" name="Data Brief">
        <title>Shoot transcriptome of the giant reed, Arundo donax.</title>
        <authorList>
            <person name="Barrero R.A."/>
            <person name="Guerrero F.D."/>
            <person name="Moolhuijzen P."/>
            <person name="Goolsby J.A."/>
            <person name="Tidwell J."/>
            <person name="Bellgard S.E."/>
            <person name="Bellgard M.I."/>
        </authorList>
    </citation>
    <scope>NUCLEOTIDE SEQUENCE</scope>
    <source>
        <tissue evidence="1">Shoot tissue taken approximately 20 cm above the soil surface</tissue>
    </source>
</reference>
<protein>
    <submittedName>
        <fullName evidence="1">Uncharacterized protein</fullName>
    </submittedName>
</protein>
<name>A0A0A9EFP6_ARUDO</name>
<reference evidence="1" key="1">
    <citation type="submission" date="2014-09" db="EMBL/GenBank/DDBJ databases">
        <authorList>
            <person name="Magalhaes I.L.F."/>
            <person name="Oliveira U."/>
            <person name="Santos F.R."/>
            <person name="Vidigal T.H.D.A."/>
            <person name="Brescovit A.D."/>
            <person name="Santos A.J."/>
        </authorList>
    </citation>
    <scope>NUCLEOTIDE SEQUENCE</scope>
    <source>
        <tissue evidence="1">Shoot tissue taken approximately 20 cm above the soil surface</tissue>
    </source>
</reference>
<evidence type="ECO:0000313" key="1">
    <source>
        <dbReference type="EMBL" id="JAD98906.1"/>
    </source>
</evidence>
<organism evidence="1">
    <name type="scientific">Arundo donax</name>
    <name type="common">Giant reed</name>
    <name type="synonym">Donax arundinaceus</name>
    <dbReference type="NCBI Taxonomy" id="35708"/>
    <lineage>
        <taxon>Eukaryota</taxon>
        <taxon>Viridiplantae</taxon>
        <taxon>Streptophyta</taxon>
        <taxon>Embryophyta</taxon>
        <taxon>Tracheophyta</taxon>
        <taxon>Spermatophyta</taxon>
        <taxon>Magnoliopsida</taxon>
        <taxon>Liliopsida</taxon>
        <taxon>Poales</taxon>
        <taxon>Poaceae</taxon>
        <taxon>PACMAD clade</taxon>
        <taxon>Arundinoideae</taxon>
        <taxon>Arundineae</taxon>
        <taxon>Arundo</taxon>
    </lineage>
</organism>
<dbReference type="AlphaFoldDB" id="A0A0A9EFP6"/>